<sequence>MKPFTLSFLSIASFIALLSLVISAPVIDSQLAELEALGFQMNPQIQYLPSQQHQQRLQKKWSRLEPSIRFFKRSSIPSNVDLENEYFIVA</sequence>
<dbReference type="Proteomes" id="UP000887579">
    <property type="component" value="Unplaced"/>
</dbReference>
<protein>
    <submittedName>
        <fullName evidence="2">Uncharacterized protein</fullName>
    </submittedName>
</protein>
<accession>A0AC34FN16</accession>
<organism evidence="1 2">
    <name type="scientific">Panagrolaimus sp. ES5</name>
    <dbReference type="NCBI Taxonomy" id="591445"/>
    <lineage>
        <taxon>Eukaryota</taxon>
        <taxon>Metazoa</taxon>
        <taxon>Ecdysozoa</taxon>
        <taxon>Nematoda</taxon>
        <taxon>Chromadorea</taxon>
        <taxon>Rhabditida</taxon>
        <taxon>Tylenchina</taxon>
        <taxon>Panagrolaimomorpha</taxon>
        <taxon>Panagrolaimoidea</taxon>
        <taxon>Panagrolaimidae</taxon>
        <taxon>Panagrolaimus</taxon>
    </lineage>
</organism>
<dbReference type="WBParaSite" id="ES5_v2.g18810.t1">
    <property type="protein sequence ID" value="ES5_v2.g18810.t1"/>
    <property type="gene ID" value="ES5_v2.g18810"/>
</dbReference>
<evidence type="ECO:0000313" key="1">
    <source>
        <dbReference type="Proteomes" id="UP000887579"/>
    </source>
</evidence>
<reference evidence="2" key="1">
    <citation type="submission" date="2022-11" db="UniProtKB">
        <authorList>
            <consortium name="WormBaseParasite"/>
        </authorList>
    </citation>
    <scope>IDENTIFICATION</scope>
</reference>
<proteinExistence type="predicted"/>
<evidence type="ECO:0000313" key="2">
    <source>
        <dbReference type="WBParaSite" id="ES5_v2.g18810.t1"/>
    </source>
</evidence>
<name>A0AC34FN16_9BILA</name>